<organism evidence="1 2">
    <name type="scientific">Lepeophtheirus salmonis</name>
    <name type="common">Salmon louse</name>
    <name type="synonym">Caligus salmonis</name>
    <dbReference type="NCBI Taxonomy" id="72036"/>
    <lineage>
        <taxon>Eukaryota</taxon>
        <taxon>Metazoa</taxon>
        <taxon>Ecdysozoa</taxon>
        <taxon>Arthropoda</taxon>
        <taxon>Crustacea</taxon>
        <taxon>Multicrustacea</taxon>
        <taxon>Hexanauplia</taxon>
        <taxon>Copepoda</taxon>
        <taxon>Siphonostomatoida</taxon>
        <taxon>Caligidae</taxon>
        <taxon>Lepeophtheirus</taxon>
    </lineage>
</organism>
<evidence type="ECO:0000313" key="2">
    <source>
        <dbReference type="Proteomes" id="UP000675881"/>
    </source>
</evidence>
<evidence type="ECO:0000313" key="1">
    <source>
        <dbReference type="EMBL" id="CAF2948570.1"/>
    </source>
</evidence>
<proteinExistence type="predicted"/>
<gene>
    <name evidence="1" type="ORF">LSAA_9516</name>
</gene>
<protein>
    <submittedName>
        <fullName evidence="1">TSPAN11</fullName>
    </submittedName>
</protein>
<dbReference type="EMBL" id="HG994584">
    <property type="protein sequence ID" value="CAF2948570.1"/>
    <property type="molecule type" value="Genomic_DNA"/>
</dbReference>
<reference evidence="1" key="1">
    <citation type="submission" date="2021-02" db="EMBL/GenBank/DDBJ databases">
        <authorList>
            <person name="Bekaert M."/>
        </authorList>
    </citation>
    <scope>NUCLEOTIDE SEQUENCE</scope>
    <source>
        <strain evidence="1">IoA-00</strain>
    </source>
</reference>
<sequence length="107" mass="12683">MVFWKASRDGCGRFVKLSLIVVNFLTLFGGLSVLGIGLWTLIDKFYIEILLRNHLMLWSTKRHQIYSFDLFHHYIFSYQRCYIPLIYIDLRIQGAISQRHGMPLKET</sequence>
<dbReference type="AlphaFoldDB" id="A0A7R8CW23"/>
<keyword evidence="2" id="KW-1185">Reference proteome</keyword>
<dbReference type="OrthoDB" id="438211at2759"/>
<name>A0A7R8CW23_LEPSM</name>
<dbReference type="Proteomes" id="UP000675881">
    <property type="component" value="Chromosome 5"/>
</dbReference>
<accession>A0A7R8CW23</accession>